<evidence type="ECO:0000313" key="1">
    <source>
        <dbReference type="EMBL" id="VYU27102.1"/>
    </source>
</evidence>
<accession>A0A6N3DF69</accession>
<dbReference type="PROSITE" id="PS52050">
    <property type="entry name" value="WYL"/>
    <property type="match status" value="1"/>
</dbReference>
<protein>
    <submittedName>
        <fullName evidence="1">Uncharacterized protein</fullName>
    </submittedName>
</protein>
<dbReference type="RefSeq" id="WP_156621449.1">
    <property type="nucleotide sequence ID" value="NZ_CACRUB010000031.1"/>
</dbReference>
<reference evidence="1" key="1">
    <citation type="submission" date="2019-11" db="EMBL/GenBank/DDBJ databases">
        <authorList>
            <person name="Feng L."/>
        </authorList>
    </citation>
    <scope>NUCLEOTIDE SEQUENCE</scope>
    <source>
        <strain evidence="1">FplautiiLFYP42</strain>
    </source>
</reference>
<dbReference type="EMBL" id="CACRUB010000031">
    <property type="protein sequence ID" value="VYU27102.1"/>
    <property type="molecule type" value="Genomic_DNA"/>
</dbReference>
<proteinExistence type="predicted"/>
<sequence length="299" mass="34968">MLFSEIYSSYYNVVAAILKEATQNSLTGQMLNDIVQSKAFAESNLTIPASLKEKWPLLLPDMTTPIQHEPSMPLTTLQRQWLKALLQDKRIALFNPNSVGLEDVEPLFDPSDIIWYDQYLDGDPYDDSTYVNVFHKLLMAIKEKRWVRIRFDSHTGMPHTNIIMPYRIEYSAKDDKFRVLGSGNRSAYTVNIARIKDCTLMEQSDIHIFRKPRQRLLVFRLVDERNALERILLHFSHFEKETVRLDDRSYQVTLHYEKDDETELLIRVLSFGPMIKVMAPHNFIELVKKRLTKQQSCGL</sequence>
<gene>
    <name evidence="1" type="ORF">FPLFYP42_01778</name>
</gene>
<name>A0A6N3DF69_FLAPL</name>
<organism evidence="1">
    <name type="scientific">Flavonifractor plautii</name>
    <name type="common">Fusobacterium plautii</name>
    <dbReference type="NCBI Taxonomy" id="292800"/>
    <lineage>
        <taxon>Bacteria</taxon>
        <taxon>Bacillati</taxon>
        <taxon>Bacillota</taxon>
        <taxon>Clostridia</taxon>
        <taxon>Eubacteriales</taxon>
        <taxon>Oscillospiraceae</taxon>
        <taxon>Flavonifractor</taxon>
    </lineage>
</organism>
<dbReference type="AlphaFoldDB" id="A0A6N3DF69"/>